<keyword evidence="3" id="KW-0223">Dioxygenase</keyword>
<sequence length="233" mass="25562">MSPPRSLDAARVHGLPSTAYYVPDFISSDEERHILARIASAPKPSWKQLTHRRLQSWPFPLLNDKLLDAPLPSWLEDPVVPRLLSLSVSKTDERHLFSQSPHARPNHVLINEYPPGVGIMAHKTAPPTGLYNDGGALDPTPAWRILQEPRSLLITTESLYMDYLHGIAGVAEDVQLSAESIVNWPLLGNPDAYAVGSNVRGLRTSLTYRDVVKVSRAGSKLGLNLVSKGASAK</sequence>
<keyword evidence="5" id="KW-0408">Iron</keyword>
<organism evidence="6 7">
    <name type="scientific">Ophiocordyceps unilateralis</name>
    <name type="common">Zombie-ant fungus</name>
    <name type="synonym">Torrubia unilateralis</name>
    <dbReference type="NCBI Taxonomy" id="268505"/>
    <lineage>
        <taxon>Eukaryota</taxon>
        <taxon>Fungi</taxon>
        <taxon>Dikarya</taxon>
        <taxon>Ascomycota</taxon>
        <taxon>Pezizomycotina</taxon>
        <taxon>Sordariomycetes</taxon>
        <taxon>Hypocreomycetidae</taxon>
        <taxon>Hypocreales</taxon>
        <taxon>Ophiocordycipitaceae</taxon>
        <taxon>Ophiocordyceps</taxon>
    </lineage>
</organism>
<dbReference type="GO" id="GO:0051213">
    <property type="term" value="F:dioxygenase activity"/>
    <property type="evidence" value="ECO:0007669"/>
    <property type="project" value="UniProtKB-KW"/>
</dbReference>
<keyword evidence="2" id="KW-0479">Metal-binding</keyword>
<dbReference type="PANTHER" id="PTHR46030">
    <property type="entry name" value="ALPHA-KETOGLUTARATE-DEPENDENT DIOXYGENASE ALKB HOMOLOG 6"/>
    <property type="match status" value="1"/>
</dbReference>
<comment type="similarity">
    <text evidence="1">Belongs to the alkB family.</text>
</comment>
<dbReference type="STRING" id="268505.A0A2A9P990"/>
<evidence type="ECO:0000313" key="7">
    <source>
        <dbReference type="Proteomes" id="UP000037136"/>
    </source>
</evidence>
<dbReference type="GO" id="GO:0046872">
    <property type="term" value="F:metal ion binding"/>
    <property type="evidence" value="ECO:0007669"/>
    <property type="project" value="UniProtKB-KW"/>
</dbReference>
<comment type="caution">
    <text evidence="6">The sequence shown here is derived from an EMBL/GenBank/DDBJ whole genome shotgun (WGS) entry which is preliminary data.</text>
</comment>
<dbReference type="SUPFAM" id="SSF51197">
    <property type="entry name" value="Clavaminate synthase-like"/>
    <property type="match status" value="1"/>
</dbReference>
<reference evidence="6 7" key="2">
    <citation type="journal article" date="2017" name="Sci. Rep.">
        <title>Ant-infecting Ophiocordyceps genomes reveal a high diversity of potential behavioral manipulation genes and a possible major role for enterotoxins.</title>
        <authorList>
            <person name="de Bekker C."/>
            <person name="Ohm R.A."/>
            <person name="Evans H.C."/>
            <person name="Brachmann A."/>
            <person name="Hughes D.P."/>
        </authorList>
    </citation>
    <scope>NUCLEOTIDE SEQUENCE [LARGE SCALE GENOMIC DNA]</scope>
    <source>
        <strain evidence="6 7">SC16a</strain>
    </source>
</reference>
<evidence type="ECO:0000256" key="2">
    <source>
        <dbReference type="ARBA" id="ARBA00022723"/>
    </source>
</evidence>
<keyword evidence="7" id="KW-1185">Reference proteome</keyword>
<dbReference type="Gene3D" id="2.60.120.590">
    <property type="entry name" value="Alpha-ketoglutarate-dependent dioxygenase AlkB-like"/>
    <property type="match status" value="2"/>
</dbReference>
<dbReference type="GO" id="GO:0005634">
    <property type="term" value="C:nucleus"/>
    <property type="evidence" value="ECO:0007669"/>
    <property type="project" value="TreeGrafter"/>
</dbReference>
<dbReference type="OrthoDB" id="412814at2759"/>
<dbReference type="InterPro" id="IPR037151">
    <property type="entry name" value="AlkB-like_sf"/>
</dbReference>
<keyword evidence="4" id="KW-0560">Oxidoreductase</keyword>
<gene>
    <name evidence="6" type="ORF">XA68_15020</name>
</gene>
<evidence type="ECO:0008006" key="8">
    <source>
        <dbReference type="Google" id="ProtNLM"/>
    </source>
</evidence>
<evidence type="ECO:0000256" key="3">
    <source>
        <dbReference type="ARBA" id="ARBA00022964"/>
    </source>
</evidence>
<dbReference type="PANTHER" id="PTHR46030:SF1">
    <property type="entry name" value="ALPHA-KETOGLUTARATE-DEPENDENT DIOXYGENASE ALKB HOMOLOG 6"/>
    <property type="match status" value="1"/>
</dbReference>
<evidence type="ECO:0000256" key="5">
    <source>
        <dbReference type="ARBA" id="ARBA00023004"/>
    </source>
</evidence>
<proteinExistence type="inferred from homology"/>
<protein>
    <recommendedName>
        <fullName evidence="8">Fe2OG dioxygenase domain-containing protein</fullName>
    </recommendedName>
</protein>
<evidence type="ECO:0000313" key="6">
    <source>
        <dbReference type="EMBL" id="PFH57472.1"/>
    </source>
</evidence>
<reference evidence="6 7" key="1">
    <citation type="journal article" date="2015" name="BMC Genomics">
        <title>Gene expression during zombie ant biting behavior reflects the complexity underlying fungal parasitic behavioral manipulation.</title>
        <authorList>
            <person name="de Bekker C."/>
            <person name="Ohm R.A."/>
            <person name="Loreto R.G."/>
            <person name="Sebastian A."/>
            <person name="Albert I."/>
            <person name="Merrow M."/>
            <person name="Brachmann A."/>
            <person name="Hughes D.P."/>
        </authorList>
    </citation>
    <scope>NUCLEOTIDE SEQUENCE [LARGE SCALE GENOMIC DNA]</scope>
    <source>
        <strain evidence="6 7">SC16a</strain>
    </source>
</reference>
<dbReference type="Proteomes" id="UP000037136">
    <property type="component" value="Unassembled WGS sequence"/>
</dbReference>
<evidence type="ECO:0000256" key="4">
    <source>
        <dbReference type="ARBA" id="ARBA00023002"/>
    </source>
</evidence>
<dbReference type="EMBL" id="LAZP02000404">
    <property type="protein sequence ID" value="PFH57472.1"/>
    <property type="molecule type" value="Genomic_DNA"/>
</dbReference>
<dbReference type="AlphaFoldDB" id="A0A2A9P990"/>
<name>A0A2A9P990_OPHUN</name>
<evidence type="ECO:0000256" key="1">
    <source>
        <dbReference type="ARBA" id="ARBA00007879"/>
    </source>
</evidence>
<accession>A0A2A9P990</accession>
<dbReference type="InterPro" id="IPR032862">
    <property type="entry name" value="ALKBH6"/>
</dbReference>